<feature type="transmembrane region" description="Helical" evidence="8">
    <location>
        <begin position="71"/>
        <end position="92"/>
    </location>
</feature>
<proteinExistence type="inferred from homology"/>
<evidence type="ECO:0000256" key="5">
    <source>
        <dbReference type="ARBA" id="ARBA00022692"/>
    </source>
</evidence>
<organism evidence="9 10">
    <name type="scientific">Sphingobium subterraneum</name>
    <dbReference type="NCBI Taxonomy" id="627688"/>
    <lineage>
        <taxon>Bacteria</taxon>
        <taxon>Pseudomonadati</taxon>
        <taxon>Pseudomonadota</taxon>
        <taxon>Alphaproteobacteria</taxon>
        <taxon>Sphingomonadales</taxon>
        <taxon>Sphingomonadaceae</taxon>
        <taxon>Sphingobium</taxon>
    </lineage>
</organism>
<dbReference type="InterPro" id="IPR052017">
    <property type="entry name" value="TSUP"/>
</dbReference>
<evidence type="ECO:0000256" key="1">
    <source>
        <dbReference type="ARBA" id="ARBA00004651"/>
    </source>
</evidence>
<protein>
    <recommendedName>
        <fullName evidence="8">Probable membrane transporter protein</fullName>
    </recommendedName>
</protein>
<reference evidence="9 10" key="1">
    <citation type="submission" date="2020-08" db="EMBL/GenBank/DDBJ databases">
        <title>Genomic Encyclopedia of Type Strains, Phase IV (KMG-IV): sequencing the most valuable type-strain genomes for metagenomic binning, comparative biology and taxonomic classification.</title>
        <authorList>
            <person name="Goeker M."/>
        </authorList>
    </citation>
    <scope>NUCLEOTIDE SEQUENCE [LARGE SCALE GENOMIC DNA]</scope>
    <source>
        <strain evidence="9 10">DSM 102255</strain>
    </source>
</reference>
<comment type="caution">
    <text evidence="9">The sequence shown here is derived from an EMBL/GenBank/DDBJ whole genome shotgun (WGS) entry which is preliminary data.</text>
</comment>
<evidence type="ECO:0000313" key="10">
    <source>
        <dbReference type="Proteomes" id="UP000552700"/>
    </source>
</evidence>
<dbReference type="PANTHER" id="PTHR30269:SF37">
    <property type="entry name" value="MEMBRANE TRANSPORTER PROTEIN"/>
    <property type="match status" value="1"/>
</dbReference>
<dbReference type="AlphaFoldDB" id="A0A841J771"/>
<dbReference type="Pfam" id="PF01925">
    <property type="entry name" value="TauE"/>
    <property type="match status" value="1"/>
</dbReference>
<dbReference type="PANTHER" id="PTHR30269">
    <property type="entry name" value="TRANSMEMBRANE PROTEIN YFCA"/>
    <property type="match status" value="1"/>
</dbReference>
<keyword evidence="7 8" id="KW-0472">Membrane</keyword>
<dbReference type="InterPro" id="IPR002781">
    <property type="entry name" value="TM_pro_TauE-like"/>
</dbReference>
<evidence type="ECO:0000256" key="4">
    <source>
        <dbReference type="ARBA" id="ARBA00022475"/>
    </source>
</evidence>
<feature type="transmembrane region" description="Helical" evidence="8">
    <location>
        <begin position="98"/>
        <end position="115"/>
    </location>
</feature>
<feature type="transmembrane region" description="Helical" evidence="8">
    <location>
        <begin position="45"/>
        <end position="64"/>
    </location>
</feature>
<gene>
    <name evidence="9" type="ORF">FHS92_002143</name>
</gene>
<comment type="similarity">
    <text evidence="2 8">Belongs to the 4-toluene sulfonate uptake permease (TSUP) (TC 2.A.102) family.</text>
</comment>
<name>A0A841J771_9SPHN</name>
<dbReference type="EMBL" id="JACIJP010000003">
    <property type="protein sequence ID" value="MBB6124398.1"/>
    <property type="molecule type" value="Genomic_DNA"/>
</dbReference>
<comment type="subcellular location">
    <subcellularLocation>
        <location evidence="1 8">Cell membrane</location>
        <topology evidence="1 8">Multi-pass membrane protein</topology>
    </subcellularLocation>
</comment>
<evidence type="ECO:0000256" key="6">
    <source>
        <dbReference type="ARBA" id="ARBA00022989"/>
    </source>
</evidence>
<evidence type="ECO:0000256" key="7">
    <source>
        <dbReference type="ARBA" id="ARBA00023136"/>
    </source>
</evidence>
<keyword evidence="10" id="KW-1185">Reference proteome</keyword>
<keyword evidence="6 8" id="KW-1133">Transmembrane helix</keyword>
<keyword evidence="3" id="KW-0813">Transport</keyword>
<evidence type="ECO:0000256" key="8">
    <source>
        <dbReference type="RuleBase" id="RU363041"/>
    </source>
</evidence>
<dbReference type="Proteomes" id="UP000552700">
    <property type="component" value="Unassembled WGS sequence"/>
</dbReference>
<evidence type="ECO:0000256" key="2">
    <source>
        <dbReference type="ARBA" id="ARBA00009142"/>
    </source>
</evidence>
<evidence type="ECO:0000256" key="3">
    <source>
        <dbReference type="ARBA" id="ARBA00022448"/>
    </source>
</evidence>
<dbReference type="RefSeq" id="WP_184080457.1">
    <property type="nucleotide sequence ID" value="NZ_JACIJP010000003.1"/>
</dbReference>
<evidence type="ECO:0000313" key="9">
    <source>
        <dbReference type="EMBL" id="MBB6124398.1"/>
    </source>
</evidence>
<dbReference type="GO" id="GO:0005886">
    <property type="term" value="C:plasma membrane"/>
    <property type="evidence" value="ECO:0007669"/>
    <property type="project" value="UniProtKB-SubCell"/>
</dbReference>
<sequence>MPFDPFTLMCLLIAVTLLGLGKGGFAGLGVLAVPVLVFAFPPTQAAAILLPLMVIQDVFGVWAFRHSWNRAIVAWMVPGALLGVVIAALVAAHVSHTAIIGVLGVISILFGAWRLKQLRGKAVVLPVHAPPWVGTVAGVFAGITSQIAHAGSPPFQMYVSPKRLPHTEYVGTSSVFFAILNWSKVPAFWALGEFTPETLRIVMTMVPVAVVTTLVGVWLIRRIRAERFYVMIDVLLVGLGAELVWSALR</sequence>
<accession>A0A841J771</accession>
<feature type="transmembrane region" description="Helical" evidence="8">
    <location>
        <begin position="201"/>
        <end position="221"/>
    </location>
</feature>
<keyword evidence="4 8" id="KW-1003">Cell membrane</keyword>
<keyword evidence="5 8" id="KW-0812">Transmembrane</keyword>